<dbReference type="InterPro" id="IPR009430">
    <property type="entry name" value="GvpL/GvpF"/>
</dbReference>
<protein>
    <submittedName>
        <fullName evidence="4">GvpL/GvpF family gas vesicle protein</fullName>
    </submittedName>
</protein>
<dbReference type="EMBL" id="JBEPBX010000001">
    <property type="protein sequence ID" value="MER6612038.1"/>
    <property type="molecule type" value="Genomic_DNA"/>
</dbReference>
<accession>A0ABV1UMK8</accession>
<evidence type="ECO:0000313" key="4">
    <source>
        <dbReference type="EMBL" id="MER6612038.1"/>
    </source>
</evidence>
<gene>
    <name evidence="4" type="ORF">ABT276_01185</name>
</gene>
<name>A0ABV1UMK8_9ACTN</name>
<reference evidence="4 5" key="1">
    <citation type="submission" date="2024-06" db="EMBL/GenBank/DDBJ databases">
        <title>The Natural Products Discovery Center: Release of the First 8490 Sequenced Strains for Exploring Actinobacteria Biosynthetic Diversity.</title>
        <authorList>
            <person name="Kalkreuter E."/>
            <person name="Kautsar S.A."/>
            <person name="Yang D."/>
            <person name="Bader C.D."/>
            <person name="Teijaro C.N."/>
            <person name="Fluegel L."/>
            <person name="Davis C.M."/>
            <person name="Simpson J.R."/>
            <person name="Lauterbach L."/>
            <person name="Steele A.D."/>
            <person name="Gui C."/>
            <person name="Meng S."/>
            <person name="Li G."/>
            <person name="Viehrig K."/>
            <person name="Ye F."/>
            <person name="Su P."/>
            <person name="Kiefer A.F."/>
            <person name="Nichols A."/>
            <person name="Cepeda A.J."/>
            <person name="Yan W."/>
            <person name="Fan B."/>
            <person name="Jiang Y."/>
            <person name="Adhikari A."/>
            <person name="Zheng C.-J."/>
            <person name="Schuster L."/>
            <person name="Cowan T.M."/>
            <person name="Smanski M.J."/>
            <person name="Chevrette M.G."/>
            <person name="De Carvalho L.P.S."/>
            <person name="Shen B."/>
        </authorList>
    </citation>
    <scope>NUCLEOTIDE SEQUENCE [LARGE SCALE GENOMIC DNA]</scope>
    <source>
        <strain evidence="4 5">NPDC000837</strain>
    </source>
</reference>
<evidence type="ECO:0000256" key="2">
    <source>
        <dbReference type="ARBA" id="ARBA00035108"/>
    </source>
</evidence>
<keyword evidence="1" id="KW-0304">Gas vesicle</keyword>
<sequence length="261" mass="28517">MSDLLYVYAVARAPLEGVPASTEGVGGAPVRPVEGDGLIAVVSDVRAEDFEEAPLRKHLEDLDWLSGTARAHESVVRAVSDVTGVVPLRLATVCRGESGVRRLLDEGYDRFTSNLDRLEGHVEWGVKLYATAQAEPAKEPASVEAPSSGRDYLRRRLRSRQSRERNWAQADALARRLHTELAGHAEAQRLHRPQSGELARADGVNVLNAAFLVRRAESEAFVGLVERLTPQEPGIRVEVTGPWAPYSFADLSDPREGRVGA</sequence>
<dbReference type="PANTHER" id="PTHR36852">
    <property type="entry name" value="PROTEIN GVPL 2"/>
    <property type="match status" value="1"/>
</dbReference>
<evidence type="ECO:0000256" key="3">
    <source>
        <dbReference type="ARBA" id="ARBA00035643"/>
    </source>
</evidence>
<comment type="subcellular location">
    <subcellularLocation>
        <location evidence="2">Gas vesicle</location>
    </subcellularLocation>
</comment>
<dbReference type="PANTHER" id="PTHR36852:SF1">
    <property type="entry name" value="PROTEIN GVPL 2"/>
    <property type="match status" value="1"/>
</dbReference>
<evidence type="ECO:0000256" key="1">
    <source>
        <dbReference type="ARBA" id="ARBA00022987"/>
    </source>
</evidence>
<dbReference type="Pfam" id="PF06386">
    <property type="entry name" value="GvpL_GvpF"/>
    <property type="match status" value="1"/>
</dbReference>
<comment type="similarity">
    <text evidence="3">Belongs to the gas vesicle GvpF/GvpL family.</text>
</comment>
<keyword evidence="5" id="KW-1185">Reference proteome</keyword>
<evidence type="ECO:0000313" key="5">
    <source>
        <dbReference type="Proteomes" id="UP001445472"/>
    </source>
</evidence>
<dbReference type="RefSeq" id="WP_351974526.1">
    <property type="nucleotide sequence ID" value="NZ_JBEPBX010000001.1"/>
</dbReference>
<comment type="caution">
    <text evidence="4">The sequence shown here is derived from an EMBL/GenBank/DDBJ whole genome shotgun (WGS) entry which is preliminary data.</text>
</comment>
<organism evidence="4 5">
    <name type="scientific">Streptomyces xantholiticus</name>
    <dbReference type="NCBI Taxonomy" id="68285"/>
    <lineage>
        <taxon>Bacteria</taxon>
        <taxon>Bacillati</taxon>
        <taxon>Actinomycetota</taxon>
        <taxon>Actinomycetes</taxon>
        <taxon>Kitasatosporales</taxon>
        <taxon>Streptomycetaceae</taxon>
        <taxon>Streptomyces</taxon>
    </lineage>
</organism>
<proteinExistence type="inferred from homology"/>
<dbReference type="Proteomes" id="UP001445472">
    <property type="component" value="Unassembled WGS sequence"/>
</dbReference>